<dbReference type="Proteomes" id="UP000036367">
    <property type="component" value="Unassembled WGS sequence"/>
</dbReference>
<evidence type="ECO:0000313" key="1">
    <source>
        <dbReference type="EMBL" id="KLU05765.1"/>
    </source>
</evidence>
<dbReference type="PATRIC" id="fig|595434.4.peg.2288"/>
<evidence type="ECO:0000313" key="2">
    <source>
        <dbReference type="Proteomes" id="UP000036367"/>
    </source>
</evidence>
<name>A0A0J1BGU5_RHOIS</name>
<protein>
    <submittedName>
        <fullName evidence="1">Uncharacterized protein</fullName>
    </submittedName>
</protein>
<proteinExistence type="predicted"/>
<organism evidence="1 2">
    <name type="scientific">Rhodopirellula islandica</name>
    <dbReference type="NCBI Taxonomy" id="595434"/>
    <lineage>
        <taxon>Bacteria</taxon>
        <taxon>Pseudomonadati</taxon>
        <taxon>Planctomycetota</taxon>
        <taxon>Planctomycetia</taxon>
        <taxon>Pirellulales</taxon>
        <taxon>Pirellulaceae</taxon>
        <taxon>Rhodopirellula</taxon>
    </lineage>
</organism>
<accession>A0A0J1BGU5</accession>
<dbReference type="AlphaFoldDB" id="A0A0J1BGU5"/>
<dbReference type="STRING" id="595434.RISK_002397"/>
<keyword evidence="2" id="KW-1185">Reference proteome</keyword>
<reference evidence="1" key="1">
    <citation type="submission" date="2015-05" db="EMBL/GenBank/DDBJ databases">
        <title>Permanent draft genome of Rhodopirellula islandicus K833.</title>
        <authorList>
            <person name="Kizina J."/>
            <person name="Richter M."/>
            <person name="Glockner F.O."/>
            <person name="Harder J."/>
        </authorList>
    </citation>
    <scope>NUCLEOTIDE SEQUENCE [LARGE SCALE GENOMIC DNA]</scope>
    <source>
        <strain evidence="1">K833</strain>
    </source>
</reference>
<sequence>MCDRNARFVLEATWVWRRVMPDLRLSGAWQFVSIVDAESQA</sequence>
<comment type="caution">
    <text evidence="1">The sequence shown here is derived from an EMBL/GenBank/DDBJ whole genome shotgun (WGS) entry which is preliminary data.</text>
</comment>
<gene>
    <name evidence="1" type="ORF">RISK_002397</name>
</gene>
<dbReference type="EMBL" id="LECT01000017">
    <property type="protein sequence ID" value="KLU05765.1"/>
    <property type="molecule type" value="Genomic_DNA"/>
</dbReference>